<keyword evidence="15" id="KW-1185">Reference proteome</keyword>
<name>A0A1C4FW74_9BACT</name>
<dbReference type="OrthoDB" id="9803773at2"/>
<evidence type="ECO:0000256" key="6">
    <source>
        <dbReference type="ARBA" id="ARBA00022723"/>
    </source>
</evidence>
<dbReference type="SMART" id="SM00400">
    <property type="entry name" value="ZnF_CHCC"/>
    <property type="match status" value="1"/>
</dbReference>
<organism evidence="14 15">
    <name type="scientific">Chitinophaga costaii</name>
    <dbReference type="NCBI Taxonomy" id="1335309"/>
    <lineage>
        <taxon>Bacteria</taxon>
        <taxon>Pseudomonadati</taxon>
        <taxon>Bacteroidota</taxon>
        <taxon>Chitinophagia</taxon>
        <taxon>Chitinophagales</taxon>
        <taxon>Chitinophagaceae</taxon>
        <taxon>Chitinophaga</taxon>
    </lineage>
</organism>
<keyword evidence="7 12" id="KW-0863">Zinc-finger</keyword>
<keyword evidence="9" id="KW-0460">Magnesium</keyword>
<dbReference type="GO" id="GO:0003899">
    <property type="term" value="F:DNA-directed RNA polymerase activity"/>
    <property type="evidence" value="ECO:0007669"/>
    <property type="project" value="UniProtKB-UniRule"/>
</dbReference>
<proteinExistence type="inferred from homology"/>
<dbReference type="EC" id="2.7.7.101" evidence="12"/>
<protein>
    <recommendedName>
        <fullName evidence="12">DNA primase</fullName>
        <ecNumber evidence="12">2.7.7.101</ecNumber>
    </recommendedName>
</protein>
<dbReference type="InterPro" id="IPR037068">
    <property type="entry name" value="DNA_primase_core_N_sf"/>
</dbReference>
<comment type="domain">
    <text evidence="12">Contains an N-terminal zinc-binding domain, a central core domain that contains the primase activity, and a C-terminal DnaB-binding domain.</text>
</comment>
<keyword evidence="4 12" id="KW-0548">Nucleotidyltransferase</keyword>
<evidence type="ECO:0000313" key="14">
    <source>
        <dbReference type="EMBL" id="SCC60188.1"/>
    </source>
</evidence>
<dbReference type="STRING" id="1335309.GA0116948_11791"/>
<dbReference type="InterPro" id="IPR013264">
    <property type="entry name" value="DNAG_N"/>
</dbReference>
<dbReference type="InterPro" id="IPR050219">
    <property type="entry name" value="DnaG_primase"/>
</dbReference>
<dbReference type="FunFam" id="3.90.580.10:FF:000001">
    <property type="entry name" value="DNA primase"/>
    <property type="match status" value="1"/>
</dbReference>
<dbReference type="Pfam" id="PF01807">
    <property type="entry name" value="Zn_ribbon_DnaG"/>
    <property type="match status" value="1"/>
</dbReference>
<evidence type="ECO:0000256" key="11">
    <source>
        <dbReference type="ARBA" id="ARBA00023163"/>
    </source>
</evidence>
<dbReference type="InterPro" id="IPR006171">
    <property type="entry name" value="TOPRIM_dom"/>
</dbReference>
<dbReference type="NCBIfam" id="TIGR01391">
    <property type="entry name" value="dnaG"/>
    <property type="match status" value="1"/>
</dbReference>
<sequence length="657" mass="75221">MISQQTIQQILSRIDIVEIVGSFVKLKKRGANYLGNCPFHNEKSPSFTVSPSKEIYKCFGCGVSGNTITFLMEHEKYSYVEALKWLAQKYNVEIEEKEVSAEVRAQLQLADSLFIINNFAREYFTKALFETEEGRNVGLSYFEERGFSEETIRKFQLGYCANEKDTFAKAALAKGYNLEYLQKTGLVSIRYEQPVDNYRGRVIFPIHNQSGKVLGFGARILVKSDKAPKYINSPENDIYVKHKVLYGTYFARHSIDKLNECLLVEGYTDVVSLHQAGIENVVASSGTSLTQDQLRLIKKYTKNLTILYDGDAAGIKAALRGLDMAIEEGLNVKVVLIPDKEDPDSYVQKIGAAAFREFVANNKQDFILFKLQVSMQDAGTDSVRKSQLVNDIAETIARIDKLEDFTKQQDYIRQCSQLLKIDEQGMVNLVNKYIRERLQKREQQFTQTQPAANDDLSPEALAAMAAMEGAEMDTATEDFFNTDDKHEKELVKILLRFGDKTFNDENHPTVADYIFHLPYDFESLANGEMVKRILREYKTFYDDGNLPDKKWFLYHQDPDISKQVTLILEDKEAELSHNWVDKFEIKTVFGDNAYLRDTISTTNYLILRKIKKMIDENQEEMQSATEVEAQIACMTLHQHLKKLEKELTNGLGTVIFR</sequence>
<evidence type="ECO:0000256" key="4">
    <source>
        <dbReference type="ARBA" id="ARBA00022695"/>
    </source>
</evidence>
<dbReference type="PROSITE" id="PS50880">
    <property type="entry name" value="TOPRIM"/>
    <property type="match status" value="1"/>
</dbReference>
<keyword evidence="11 12" id="KW-0804">Transcription</keyword>
<dbReference type="EMBL" id="FMAR01000017">
    <property type="protein sequence ID" value="SCC60188.1"/>
    <property type="molecule type" value="Genomic_DNA"/>
</dbReference>
<feature type="zinc finger region" description="CHC2-type" evidence="12">
    <location>
        <begin position="37"/>
        <end position="61"/>
    </location>
</feature>
<keyword evidence="8 12" id="KW-0862">Zinc</keyword>
<comment type="cofactor">
    <cofactor evidence="12">
        <name>Zn(2+)</name>
        <dbReference type="ChEBI" id="CHEBI:29105"/>
    </cofactor>
    <text evidence="12">Binds 1 zinc ion per monomer.</text>
</comment>
<evidence type="ECO:0000256" key="10">
    <source>
        <dbReference type="ARBA" id="ARBA00023125"/>
    </source>
</evidence>
<comment type="function">
    <text evidence="12">RNA polymerase that catalyzes the synthesis of short RNA molecules used as primers for DNA polymerase during DNA replication.</text>
</comment>
<evidence type="ECO:0000256" key="8">
    <source>
        <dbReference type="ARBA" id="ARBA00022833"/>
    </source>
</evidence>
<dbReference type="Pfam" id="PF13155">
    <property type="entry name" value="Toprim_2"/>
    <property type="match status" value="1"/>
</dbReference>
<dbReference type="GO" id="GO:0005737">
    <property type="term" value="C:cytoplasm"/>
    <property type="evidence" value="ECO:0007669"/>
    <property type="project" value="TreeGrafter"/>
</dbReference>
<evidence type="ECO:0000256" key="1">
    <source>
        <dbReference type="ARBA" id="ARBA00022478"/>
    </source>
</evidence>
<evidence type="ECO:0000256" key="5">
    <source>
        <dbReference type="ARBA" id="ARBA00022705"/>
    </source>
</evidence>
<keyword evidence="3 12" id="KW-0808">Transferase</keyword>
<evidence type="ECO:0000259" key="13">
    <source>
        <dbReference type="PROSITE" id="PS50880"/>
    </source>
</evidence>
<dbReference type="InterPro" id="IPR006295">
    <property type="entry name" value="DNA_primase_DnaG"/>
</dbReference>
<accession>A0A1C4FW74</accession>
<dbReference type="CDD" id="cd03364">
    <property type="entry name" value="TOPRIM_DnaG_primases"/>
    <property type="match status" value="1"/>
</dbReference>
<keyword evidence="6 12" id="KW-0479">Metal-binding</keyword>
<dbReference type="InterPro" id="IPR030846">
    <property type="entry name" value="DnaG_bac"/>
</dbReference>
<evidence type="ECO:0000313" key="15">
    <source>
        <dbReference type="Proteomes" id="UP000242818"/>
    </source>
</evidence>
<evidence type="ECO:0000256" key="7">
    <source>
        <dbReference type="ARBA" id="ARBA00022771"/>
    </source>
</evidence>
<comment type="similarity">
    <text evidence="12">Belongs to the DnaG primase family.</text>
</comment>
<dbReference type="AlphaFoldDB" id="A0A1C4FW74"/>
<keyword evidence="1 12" id="KW-0240">DNA-directed RNA polymerase</keyword>
<dbReference type="RefSeq" id="WP_089715045.1">
    <property type="nucleotide sequence ID" value="NZ_FMAR01000017.1"/>
</dbReference>
<dbReference type="FunFam" id="3.40.1360.10:FF:000002">
    <property type="entry name" value="DNA primase"/>
    <property type="match status" value="1"/>
</dbReference>
<dbReference type="GO" id="GO:0008270">
    <property type="term" value="F:zinc ion binding"/>
    <property type="evidence" value="ECO:0007669"/>
    <property type="project" value="UniProtKB-UniRule"/>
</dbReference>
<dbReference type="PANTHER" id="PTHR30313">
    <property type="entry name" value="DNA PRIMASE"/>
    <property type="match status" value="1"/>
</dbReference>
<dbReference type="Pfam" id="PF08275">
    <property type="entry name" value="DNAG_N"/>
    <property type="match status" value="1"/>
</dbReference>
<dbReference type="SMART" id="SM00493">
    <property type="entry name" value="TOPRIM"/>
    <property type="match status" value="1"/>
</dbReference>
<keyword evidence="5 12" id="KW-0235">DNA replication</keyword>
<evidence type="ECO:0000256" key="9">
    <source>
        <dbReference type="ARBA" id="ARBA00022842"/>
    </source>
</evidence>
<dbReference type="HAMAP" id="MF_00974">
    <property type="entry name" value="DNA_primase_DnaG"/>
    <property type="match status" value="1"/>
</dbReference>
<dbReference type="SUPFAM" id="SSF56731">
    <property type="entry name" value="DNA primase core"/>
    <property type="match status" value="1"/>
</dbReference>
<evidence type="ECO:0000256" key="2">
    <source>
        <dbReference type="ARBA" id="ARBA00022515"/>
    </source>
</evidence>
<comment type="catalytic activity">
    <reaction evidence="12">
        <text>ssDNA + n NTP = ssDNA/pppN(pN)n-1 hybrid + (n-1) diphosphate.</text>
        <dbReference type="EC" id="2.7.7.101"/>
    </reaction>
</comment>
<dbReference type="GO" id="GO:0000428">
    <property type="term" value="C:DNA-directed RNA polymerase complex"/>
    <property type="evidence" value="ECO:0007669"/>
    <property type="project" value="UniProtKB-KW"/>
</dbReference>
<dbReference type="GO" id="GO:0003677">
    <property type="term" value="F:DNA binding"/>
    <property type="evidence" value="ECO:0007669"/>
    <property type="project" value="UniProtKB-KW"/>
</dbReference>
<keyword evidence="10 12" id="KW-0238">DNA-binding</keyword>
<dbReference type="Proteomes" id="UP000242818">
    <property type="component" value="Unassembled WGS sequence"/>
</dbReference>
<dbReference type="Gene3D" id="3.90.580.10">
    <property type="entry name" value="Zinc finger, CHC2-type domain"/>
    <property type="match status" value="1"/>
</dbReference>
<dbReference type="Gene3D" id="3.40.1360.10">
    <property type="match status" value="1"/>
</dbReference>
<dbReference type="PANTHER" id="PTHR30313:SF2">
    <property type="entry name" value="DNA PRIMASE"/>
    <property type="match status" value="1"/>
</dbReference>
<evidence type="ECO:0000256" key="3">
    <source>
        <dbReference type="ARBA" id="ARBA00022679"/>
    </source>
</evidence>
<dbReference type="InterPro" id="IPR036977">
    <property type="entry name" value="DNA_primase_Znf_CHC2"/>
</dbReference>
<dbReference type="GO" id="GO:1990077">
    <property type="term" value="C:primosome complex"/>
    <property type="evidence" value="ECO:0007669"/>
    <property type="project" value="UniProtKB-KW"/>
</dbReference>
<dbReference type="Gene3D" id="3.90.980.10">
    <property type="entry name" value="DNA primase, catalytic core, N-terminal domain"/>
    <property type="match status" value="1"/>
</dbReference>
<dbReference type="InterPro" id="IPR034151">
    <property type="entry name" value="TOPRIM_DnaG_bac"/>
</dbReference>
<dbReference type="InterPro" id="IPR002694">
    <property type="entry name" value="Znf_CHC2"/>
</dbReference>
<keyword evidence="2 12" id="KW-0639">Primosome</keyword>
<dbReference type="SUPFAM" id="SSF57783">
    <property type="entry name" value="Zinc beta-ribbon"/>
    <property type="match status" value="1"/>
</dbReference>
<dbReference type="GO" id="GO:0006269">
    <property type="term" value="P:DNA replication, synthesis of primer"/>
    <property type="evidence" value="ECO:0007669"/>
    <property type="project" value="UniProtKB-UniRule"/>
</dbReference>
<gene>
    <name evidence="12" type="primary">dnaG</name>
    <name evidence="14" type="ORF">GA0116948_11791</name>
</gene>
<feature type="domain" description="Toprim" evidence="13">
    <location>
        <begin position="259"/>
        <end position="340"/>
    </location>
</feature>
<evidence type="ECO:0000256" key="12">
    <source>
        <dbReference type="HAMAP-Rule" id="MF_00974"/>
    </source>
</evidence>
<comment type="subunit">
    <text evidence="12">Monomer. Interacts with DnaB.</text>
</comment>
<reference evidence="14 15" key="1">
    <citation type="submission" date="2016-08" db="EMBL/GenBank/DDBJ databases">
        <authorList>
            <person name="Seilhamer J.J."/>
        </authorList>
    </citation>
    <scope>NUCLEOTIDE SEQUENCE [LARGE SCALE GENOMIC DNA]</scope>
    <source>
        <strain evidence="14 15">A37T2</strain>
    </source>
</reference>